<reference evidence="1 2" key="1">
    <citation type="submission" date="2019-02" db="EMBL/GenBank/DDBJ databases">
        <title>Pedobacter sp. RP-1-13 sp. nov., isolated from Arctic soil.</title>
        <authorList>
            <person name="Dahal R.H."/>
        </authorList>
    </citation>
    <scope>NUCLEOTIDE SEQUENCE [LARGE SCALE GENOMIC DNA]</scope>
    <source>
        <strain evidence="1 2">RP-1-13</strain>
    </source>
</reference>
<comment type="caution">
    <text evidence="1">The sequence shown here is derived from an EMBL/GenBank/DDBJ whole genome shotgun (WGS) entry which is preliminary data.</text>
</comment>
<gene>
    <name evidence="1" type="ORF">EZ428_23185</name>
</gene>
<keyword evidence="2" id="KW-1185">Reference proteome</keyword>
<name>A0A4R0MJY4_9SPHI</name>
<dbReference type="Proteomes" id="UP000292884">
    <property type="component" value="Unassembled WGS sequence"/>
</dbReference>
<dbReference type="InterPro" id="IPR046219">
    <property type="entry name" value="DUF6252"/>
</dbReference>
<sequence>MKKRPIFLLSLACVFLSFAILPISCKKKTIGALEPALPAETQTGARTFGCLVNGEIWIPTGISMIPAITTSIQFDILSLKTNKGVEAVNFSVTNMQTVGSYDLITNSNFVRYIYDTNIYKCTDGTLVITKYDKINRIISGHFFFVGKDSATGKTIKITEGRFDVPFTN</sequence>
<dbReference type="RefSeq" id="WP_131555722.1">
    <property type="nucleotide sequence ID" value="NZ_SJSK01000009.1"/>
</dbReference>
<accession>A0A4R0MJY4</accession>
<dbReference type="OrthoDB" id="881763at2"/>
<evidence type="ECO:0000313" key="2">
    <source>
        <dbReference type="Proteomes" id="UP000292884"/>
    </source>
</evidence>
<dbReference type="EMBL" id="SJSK01000009">
    <property type="protein sequence ID" value="TCC86617.1"/>
    <property type="molecule type" value="Genomic_DNA"/>
</dbReference>
<proteinExistence type="predicted"/>
<protein>
    <submittedName>
        <fullName evidence="1">Uncharacterized protein</fullName>
    </submittedName>
</protein>
<dbReference type="Pfam" id="PF19765">
    <property type="entry name" value="DUF6252"/>
    <property type="match status" value="1"/>
</dbReference>
<evidence type="ECO:0000313" key="1">
    <source>
        <dbReference type="EMBL" id="TCC86617.1"/>
    </source>
</evidence>
<organism evidence="1 2">
    <name type="scientific">Pedobacter frigiditerrae</name>
    <dbReference type="NCBI Taxonomy" id="2530452"/>
    <lineage>
        <taxon>Bacteria</taxon>
        <taxon>Pseudomonadati</taxon>
        <taxon>Bacteroidota</taxon>
        <taxon>Sphingobacteriia</taxon>
        <taxon>Sphingobacteriales</taxon>
        <taxon>Sphingobacteriaceae</taxon>
        <taxon>Pedobacter</taxon>
    </lineage>
</organism>
<dbReference type="AlphaFoldDB" id="A0A4R0MJY4"/>